<dbReference type="EMBL" id="ACEC01000113">
    <property type="protein sequence ID" value="EEG29253.1"/>
    <property type="molecule type" value="Genomic_DNA"/>
</dbReference>
<reference evidence="7 8" key="2">
    <citation type="submission" date="2009-02" db="EMBL/GenBank/DDBJ databases">
        <title>Draft genome sequence of Clostridium methylpentosum (DSM 5476).</title>
        <authorList>
            <person name="Sudarsanam P."/>
            <person name="Ley R."/>
            <person name="Guruge J."/>
            <person name="Turnbaugh P.J."/>
            <person name="Mahowald M."/>
            <person name="Liep D."/>
            <person name="Gordon J."/>
        </authorList>
    </citation>
    <scope>NUCLEOTIDE SEQUENCE [LARGE SCALE GENOMIC DNA]</scope>
    <source>
        <strain evidence="7 8">DSM 5476</strain>
    </source>
</reference>
<dbReference type="Pfam" id="PF01418">
    <property type="entry name" value="HTH_6"/>
    <property type="match status" value="1"/>
</dbReference>
<keyword evidence="4" id="KW-0472">Membrane</keyword>
<evidence type="ECO:0000259" key="6">
    <source>
        <dbReference type="PROSITE" id="PS51464"/>
    </source>
</evidence>
<proteinExistence type="predicted"/>
<accession>C0EH00</accession>
<dbReference type="PROSITE" id="PS51071">
    <property type="entry name" value="HTH_RPIR"/>
    <property type="match status" value="1"/>
</dbReference>
<dbReference type="Pfam" id="PF01380">
    <property type="entry name" value="SIS"/>
    <property type="match status" value="1"/>
</dbReference>
<keyword evidence="2" id="KW-0238">DNA-binding</keyword>
<name>C0EH00_9FIRM</name>
<dbReference type="GO" id="GO:0003677">
    <property type="term" value="F:DNA binding"/>
    <property type="evidence" value="ECO:0007669"/>
    <property type="project" value="UniProtKB-KW"/>
</dbReference>
<dbReference type="eggNOG" id="COG1737">
    <property type="taxonomic scope" value="Bacteria"/>
</dbReference>
<dbReference type="Gene3D" id="1.10.10.10">
    <property type="entry name" value="Winged helix-like DNA-binding domain superfamily/Winged helix DNA-binding domain"/>
    <property type="match status" value="1"/>
</dbReference>
<dbReference type="Gene3D" id="3.40.50.10490">
    <property type="entry name" value="Glucose-6-phosphate isomerase like protein, domain 1"/>
    <property type="match status" value="1"/>
</dbReference>
<evidence type="ECO:0000313" key="7">
    <source>
        <dbReference type="EMBL" id="EEG29253.1"/>
    </source>
</evidence>
<dbReference type="HOGENOM" id="CLU_055769_1_1_9"/>
<keyword evidence="4" id="KW-1133">Transmembrane helix</keyword>
<evidence type="ECO:0000313" key="8">
    <source>
        <dbReference type="Proteomes" id="UP000003340"/>
    </source>
</evidence>
<evidence type="ECO:0000259" key="5">
    <source>
        <dbReference type="PROSITE" id="PS51071"/>
    </source>
</evidence>
<keyword evidence="1" id="KW-0805">Transcription regulation</keyword>
<evidence type="ECO:0000256" key="1">
    <source>
        <dbReference type="ARBA" id="ARBA00023015"/>
    </source>
</evidence>
<feature type="domain" description="HTH rpiR-type" evidence="5">
    <location>
        <begin position="10"/>
        <end position="86"/>
    </location>
</feature>
<keyword evidence="3" id="KW-0804">Transcription</keyword>
<dbReference type="STRING" id="537013.CLOSTMETH_03145"/>
<evidence type="ECO:0000256" key="4">
    <source>
        <dbReference type="SAM" id="Phobius"/>
    </source>
</evidence>
<dbReference type="InterPro" id="IPR047640">
    <property type="entry name" value="RpiR-like"/>
</dbReference>
<keyword evidence="4" id="KW-0812">Transmembrane</keyword>
<dbReference type="SUPFAM" id="SSF53697">
    <property type="entry name" value="SIS domain"/>
    <property type="match status" value="1"/>
</dbReference>
<dbReference type="InterPro" id="IPR009057">
    <property type="entry name" value="Homeodomain-like_sf"/>
</dbReference>
<reference evidence="7 8" key="1">
    <citation type="submission" date="2009-01" db="EMBL/GenBank/DDBJ databases">
        <authorList>
            <person name="Fulton L."/>
            <person name="Clifton S."/>
            <person name="Fulton B."/>
            <person name="Xu J."/>
            <person name="Minx P."/>
            <person name="Pepin K.H."/>
            <person name="Johnson M."/>
            <person name="Bhonagiri V."/>
            <person name="Nash W.E."/>
            <person name="Mardis E.R."/>
            <person name="Wilson R.K."/>
        </authorList>
    </citation>
    <scope>NUCLEOTIDE SEQUENCE [LARGE SCALE GENOMIC DNA]</scope>
    <source>
        <strain evidence="7 8">DSM 5476</strain>
    </source>
</reference>
<dbReference type="InterPro" id="IPR001347">
    <property type="entry name" value="SIS_dom"/>
</dbReference>
<dbReference type="PANTHER" id="PTHR30514:SF18">
    <property type="entry name" value="RPIR-FAMILY TRANSCRIPTIONAL REGULATOR"/>
    <property type="match status" value="1"/>
</dbReference>
<dbReference type="InterPro" id="IPR036388">
    <property type="entry name" value="WH-like_DNA-bd_sf"/>
</dbReference>
<evidence type="ECO:0000256" key="3">
    <source>
        <dbReference type="ARBA" id="ARBA00023163"/>
    </source>
</evidence>
<dbReference type="SUPFAM" id="SSF46689">
    <property type="entry name" value="Homeodomain-like"/>
    <property type="match status" value="1"/>
</dbReference>
<dbReference type="PANTHER" id="PTHR30514">
    <property type="entry name" value="GLUCOKINASE"/>
    <property type="match status" value="1"/>
</dbReference>
<dbReference type="GO" id="GO:0003700">
    <property type="term" value="F:DNA-binding transcription factor activity"/>
    <property type="evidence" value="ECO:0007669"/>
    <property type="project" value="InterPro"/>
</dbReference>
<dbReference type="Proteomes" id="UP000003340">
    <property type="component" value="Unassembled WGS sequence"/>
</dbReference>
<dbReference type="InterPro" id="IPR046348">
    <property type="entry name" value="SIS_dom_sf"/>
</dbReference>
<dbReference type="CDD" id="cd05013">
    <property type="entry name" value="SIS_RpiR"/>
    <property type="match status" value="1"/>
</dbReference>
<dbReference type="InterPro" id="IPR035472">
    <property type="entry name" value="RpiR-like_SIS"/>
</dbReference>
<dbReference type="InterPro" id="IPR000281">
    <property type="entry name" value="HTH_RpiR"/>
</dbReference>
<dbReference type="GO" id="GO:0097367">
    <property type="term" value="F:carbohydrate derivative binding"/>
    <property type="evidence" value="ECO:0007669"/>
    <property type="project" value="InterPro"/>
</dbReference>
<evidence type="ECO:0000256" key="2">
    <source>
        <dbReference type="ARBA" id="ARBA00023125"/>
    </source>
</evidence>
<dbReference type="GO" id="GO:1901135">
    <property type="term" value="P:carbohydrate derivative metabolic process"/>
    <property type="evidence" value="ECO:0007669"/>
    <property type="project" value="InterPro"/>
</dbReference>
<dbReference type="PROSITE" id="PS51464">
    <property type="entry name" value="SIS"/>
    <property type="match status" value="1"/>
</dbReference>
<organism evidence="7 8">
    <name type="scientific">[Clostridium] methylpentosum DSM 5476</name>
    <dbReference type="NCBI Taxonomy" id="537013"/>
    <lineage>
        <taxon>Bacteria</taxon>
        <taxon>Bacillati</taxon>
        <taxon>Bacillota</taxon>
        <taxon>Clostridia</taxon>
        <taxon>Eubacteriales</taxon>
        <taxon>Oscillospiraceae</taxon>
        <taxon>Oscillospiraceae incertae sedis</taxon>
    </lineage>
</organism>
<feature type="domain" description="SIS" evidence="6">
    <location>
        <begin position="132"/>
        <end position="271"/>
    </location>
</feature>
<keyword evidence="8" id="KW-1185">Reference proteome</keyword>
<comment type="caution">
    <text evidence="7">The sequence shown here is derived from an EMBL/GenBank/DDBJ whole genome shotgun (WGS) entry which is preliminary data.</text>
</comment>
<protein>
    <submittedName>
        <fullName evidence="7">SIS domain protein</fullName>
    </submittedName>
</protein>
<sequence length="304" mass="34202">MPVEVVLMEKDLLSQIGDKLDEFSKGQKLIANYILSHYDKAAFMTASKLGVTVGVSESTVVRFATEVGFEGYPGLQKALQEMIRNKLTTVQRIRVTDEQIGQDDVLDKVLNMDIEKIRRTLEETSREDFYRAVDGIVRAKSIYIIGSRSAAAVARFMAFYFNLIFENVKLVHTTSTSEMFEHIMRIGPGDVLIGISFPRYSNNTVKAFKYAKDCGGKVVAITDSAKSPLAKNADYMLLARNDMMSFIDSLVAPLSLVNALIVAVGIKKRDEISSTFQKLEYIWDEYDVYAKTLESKGRERPEIE</sequence>
<feature type="transmembrane region" description="Helical" evidence="4">
    <location>
        <begin position="246"/>
        <end position="266"/>
    </location>
</feature>
<dbReference type="AlphaFoldDB" id="C0EH00"/>
<gene>
    <name evidence="7" type="ORF">CLOSTMETH_03145</name>
</gene>